<dbReference type="InterPro" id="IPR008928">
    <property type="entry name" value="6-hairpin_glycosidase_sf"/>
</dbReference>
<dbReference type="PANTHER" id="PTHR12654:SF0">
    <property type="entry name" value="NON-LYSOSOMAL GLUCOSYLCERAMIDASE"/>
    <property type="match status" value="1"/>
</dbReference>
<dbReference type="GO" id="GO:0005975">
    <property type="term" value="P:carbohydrate metabolic process"/>
    <property type="evidence" value="ECO:0007669"/>
    <property type="project" value="InterPro"/>
</dbReference>
<dbReference type="AlphaFoldDB" id="A0A1B0BZA3"/>
<evidence type="ECO:0000313" key="2">
    <source>
        <dbReference type="EnsemblMetazoa" id="GPPI044929-PA"/>
    </source>
</evidence>
<dbReference type="PANTHER" id="PTHR12654">
    <property type="entry name" value="BILE ACID BETA-GLUCOSIDASE-RELATED"/>
    <property type="match status" value="1"/>
</dbReference>
<dbReference type="Proteomes" id="UP000092460">
    <property type="component" value="Unassembled WGS sequence"/>
</dbReference>
<dbReference type="VEuPathDB" id="VectorBase:GPPI044929"/>
<name>A0A1B0BZA3_9MUSC</name>
<keyword evidence="3" id="KW-1185">Reference proteome</keyword>
<dbReference type="EnsemblMetazoa" id="GPPI044929-RA">
    <property type="protein sequence ID" value="GPPI044929-PA"/>
    <property type="gene ID" value="GPPI044929"/>
</dbReference>
<dbReference type="EMBL" id="JXJN01023035">
    <property type="status" value="NOT_ANNOTATED_CDS"/>
    <property type="molecule type" value="Genomic_DNA"/>
</dbReference>
<dbReference type="InterPro" id="IPR006775">
    <property type="entry name" value="GH116_catalytic"/>
</dbReference>
<evidence type="ECO:0000259" key="1">
    <source>
        <dbReference type="Pfam" id="PF04685"/>
    </source>
</evidence>
<accession>A0A1B0BZA3</accession>
<dbReference type="GO" id="GO:0008422">
    <property type="term" value="F:beta-glucosidase activity"/>
    <property type="evidence" value="ECO:0007669"/>
    <property type="project" value="TreeGrafter"/>
</dbReference>
<organism evidence="2 3">
    <name type="scientific">Glossina palpalis gambiensis</name>
    <dbReference type="NCBI Taxonomy" id="67801"/>
    <lineage>
        <taxon>Eukaryota</taxon>
        <taxon>Metazoa</taxon>
        <taxon>Ecdysozoa</taxon>
        <taxon>Arthropoda</taxon>
        <taxon>Hexapoda</taxon>
        <taxon>Insecta</taxon>
        <taxon>Pterygota</taxon>
        <taxon>Neoptera</taxon>
        <taxon>Endopterygota</taxon>
        <taxon>Diptera</taxon>
        <taxon>Brachycera</taxon>
        <taxon>Muscomorpha</taxon>
        <taxon>Hippoboscoidea</taxon>
        <taxon>Glossinidae</taxon>
        <taxon>Glossina</taxon>
    </lineage>
</organism>
<reference evidence="3" key="1">
    <citation type="submission" date="2015-01" db="EMBL/GenBank/DDBJ databases">
        <authorList>
            <person name="Aksoy S."/>
            <person name="Warren W."/>
            <person name="Wilson R.K."/>
        </authorList>
    </citation>
    <scope>NUCLEOTIDE SEQUENCE [LARGE SCALE GENOMIC DNA]</scope>
    <source>
        <strain evidence="3">IAEA</strain>
    </source>
</reference>
<dbReference type="STRING" id="67801.A0A1B0BZA3"/>
<protein>
    <recommendedName>
        <fullName evidence="1">Glycosyl-hydrolase family 116 catalytic region domain-containing protein</fullName>
    </recommendedName>
</protein>
<proteinExistence type="predicted"/>
<dbReference type="InterPro" id="IPR052566">
    <property type="entry name" value="Non-lysos_glucosylceramidase"/>
</dbReference>
<reference evidence="2" key="2">
    <citation type="submission" date="2020-05" db="UniProtKB">
        <authorList>
            <consortium name="EnsemblMetazoa"/>
        </authorList>
    </citation>
    <scope>IDENTIFICATION</scope>
    <source>
        <strain evidence="2">IAEA</strain>
    </source>
</reference>
<dbReference type="SUPFAM" id="SSF48208">
    <property type="entry name" value="Six-hairpin glycosidases"/>
    <property type="match status" value="1"/>
</dbReference>
<dbReference type="Pfam" id="PF04685">
    <property type="entry name" value="DUF608"/>
    <property type="match status" value="1"/>
</dbReference>
<sequence>MVTMASLLNQPNDFLRYQGILEKRKHALEEKPWNDHYYRLDTAPGHKDTIIADHLCGDWYLKTCGFDYELNFF</sequence>
<evidence type="ECO:0000313" key="3">
    <source>
        <dbReference type="Proteomes" id="UP000092460"/>
    </source>
</evidence>
<feature type="domain" description="Glycosyl-hydrolase family 116 catalytic region" evidence="1">
    <location>
        <begin position="1"/>
        <end position="67"/>
    </location>
</feature>